<feature type="domain" description="Phosphatidic acid phosphatase type 2/haloperoxidase" evidence="2">
    <location>
        <begin position="169"/>
        <end position="252"/>
    </location>
</feature>
<dbReference type="RefSeq" id="WP_188928308.1">
    <property type="nucleotide sequence ID" value="NZ_BMJC01000001.1"/>
</dbReference>
<proteinExistence type="predicted"/>
<sequence length="281" mass="32137">MKVSLFLLFFFIGCSALAYGQMSISTGFSRELTTARGHYKTLASLSPQPGYSSKDLDNVKFPFDKAKADEVLSQKPFYLRSVTLDDFQLPTPPANSSEQTRAELDYLLQLQHNRTAEDVRSSLYMSNVFETPSDVGRSIGYWAGPEQLPMTDTLFAHISRDADFFLWSIKFKYNRPRPYMLDPRIHDLEESLAASYPSGHVTYAYIYAYIYQELAPEFTDLFVGKAYAMAHAREIIGVHYPSDSEGSRIFARQFVNKLFQNAQFLHDFEKAKQEWTVQAGK</sequence>
<feature type="chain" id="PRO_5035144438" description="Phosphatidic acid phosphatase type 2/haloperoxidase domain-containing protein" evidence="1">
    <location>
        <begin position="19"/>
        <end position="281"/>
    </location>
</feature>
<dbReference type="Pfam" id="PF01569">
    <property type="entry name" value="PAP2"/>
    <property type="match status" value="1"/>
</dbReference>
<dbReference type="SUPFAM" id="SSF48317">
    <property type="entry name" value="Acid phosphatase/Vanadium-dependent haloperoxidase"/>
    <property type="match status" value="1"/>
</dbReference>
<evidence type="ECO:0000259" key="2">
    <source>
        <dbReference type="Pfam" id="PF01569"/>
    </source>
</evidence>
<evidence type="ECO:0000313" key="3">
    <source>
        <dbReference type="EMBL" id="GGA85348.1"/>
    </source>
</evidence>
<reference evidence="3" key="1">
    <citation type="journal article" date="2014" name="Int. J. Syst. Evol. Microbiol.">
        <title>Complete genome sequence of Corynebacterium casei LMG S-19264T (=DSM 44701T), isolated from a smear-ripened cheese.</title>
        <authorList>
            <consortium name="US DOE Joint Genome Institute (JGI-PGF)"/>
            <person name="Walter F."/>
            <person name="Albersmeier A."/>
            <person name="Kalinowski J."/>
            <person name="Ruckert C."/>
        </authorList>
    </citation>
    <scope>NUCLEOTIDE SEQUENCE</scope>
    <source>
        <strain evidence="3">CGMCC 1.15448</strain>
    </source>
</reference>
<dbReference type="Gene3D" id="1.20.144.10">
    <property type="entry name" value="Phosphatidic acid phosphatase type 2/haloperoxidase"/>
    <property type="match status" value="1"/>
</dbReference>
<organism evidence="3 4">
    <name type="scientific">Puia dinghuensis</name>
    <dbReference type="NCBI Taxonomy" id="1792502"/>
    <lineage>
        <taxon>Bacteria</taxon>
        <taxon>Pseudomonadati</taxon>
        <taxon>Bacteroidota</taxon>
        <taxon>Chitinophagia</taxon>
        <taxon>Chitinophagales</taxon>
        <taxon>Chitinophagaceae</taxon>
        <taxon>Puia</taxon>
    </lineage>
</organism>
<reference evidence="3" key="2">
    <citation type="submission" date="2020-09" db="EMBL/GenBank/DDBJ databases">
        <authorList>
            <person name="Sun Q."/>
            <person name="Zhou Y."/>
        </authorList>
    </citation>
    <scope>NUCLEOTIDE SEQUENCE</scope>
    <source>
        <strain evidence="3">CGMCC 1.15448</strain>
    </source>
</reference>
<keyword evidence="4" id="KW-1185">Reference proteome</keyword>
<accession>A0A8J2XQJ9</accession>
<feature type="signal peptide" evidence="1">
    <location>
        <begin position="1"/>
        <end position="18"/>
    </location>
</feature>
<gene>
    <name evidence="3" type="ORF">GCM10011511_05480</name>
</gene>
<name>A0A8J2XQJ9_9BACT</name>
<protein>
    <recommendedName>
        <fullName evidence="2">Phosphatidic acid phosphatase type 2/haloperoxidase domain-containing protein</fullName>
    </recommendedName>
</protein>
<dbReference type="InterPro" id="IPR001011">
    <property type="entry name" value="Acid_Pase_classA_bac"/>
</dbReference>
<evidence type="ECO:0000313" key="4">
    <source>
        <dbReference type="Proteomes" id="UP000607559"/>
    </source>
</evidence>
<evidence type="ECO:0000256" key="1">
    <source>
        <dbReference type="SAM" id="SignalP"/>
    </source>
</evidence>
<dbReference type="PRINTS" id="PR00483">
    <property type="entry name" value="BACPHPHTASE"/>
</dbReference>
<dbReference type="GO" id="GO:0030288">
    <property type="term" value="C:outer membrane-bounded periplasmic space"/>
    <property type="evidence" value="ECO:0007669"/>
    <property type="project" value="InterPro"/>
</dbReference>
<dbReference type="Proteomes" id="UP000607559">
    <property type="component" value="Unassembled WGS sequence"/>
</dbReference>
<comment type="caution">
    <text evidence="3">The sequence shown here is derived from an EMBL/GenBank/DDBJ whole genome shotgun (WGS) entry which is preliminary data.</text>
</comment>
<dbReference type="InterPro" id="IPR000326">
    <property type="entry name" value="PAP2/HPO"/>
</dbReference>
<keyword evidence="1" id="KW-0732">Signal</keyword>
<dbReference type="InterPro" id="IPR036938">
    <property type="entry name" value="PAP2/HPO_sf"/>
</dbReference>
<dbReference type="GO" id="GO:0003993">
    <property type="term" value="F:acid phosphatase activity"/>
    <property type="evidence" value="ECO:0007669"/>
    <property type="project" value="InterPro"/>
</dbReference>
<dbReference type="AlphaFoldDB" id="A0A8J2XQJ9"/>
<dbReference type="EMBL" id="BMJC01000001">
    <property type="protein sequence ID" value="GGA85348.1"/>
    <property type="molecule type" value="Genomic_DNA"/>
</dbReference>